<comment type="subcellular location">
    <subcellularLocation>
        <location evidence="2">Cytoplasm</location>
        <location evidence="2">Perinuclear region</location>
    </subcellularLocation>
    <subcellularLocation>
        <location evidence="1">Nucleus</location>
    </subcellularLocation>
</comment>
<dbReference type="InterPro" id="IPR040444">
    <property type="entry name" value="PCNA-AF"/>
</dbReference>
<dbReference type="STRING" id="7719.ENSCINP00000022769"/>
<keyword evidence="5" id="KW-0227">DNA damage</keyword>
<dbReference type="Pfam" id="PF15715">
    <property type="entry name" value="PAF"/>
    <property type="match status" value="1"/>
</dbReference>
<dbReference type="Ensembl" id="ENSCINT00000023015.2">
    <property type="protein sequence ID" value="ENSCINP00000022769.2"/>
    <property type="gene ID" value="ENSCING00000012094.2"/>
</dbReference>
<dbReference type="AlphaFoldDB" id="A0A1W2WML0"/>
<name>A0A1W2WML0_CIOIN</name>
<keyword evidence="13" id="KW-1185">Reference proteome</keyword>
<evidence type="ECO:0000256" key="4">
    <source>
        <dbReference type="ARBA" id="ARBA00022490"/>
    </source>
</evidence>
<dbReference type="OrthoDB" id="7479084at2759"/>
<dbReference type="GeneID" id="100182832"/>
<dbReference type="GO" id="GO:0006281">
    <property type="term" value="P:DNA repair"/>
    <property type="evidence" value="ECO:0007669"/>
    <property type="project" value="UniProtKB-KW"/>
</dbReference>
<accession>F6XV01</accession>
<dbReference type="eggNOG" id="ENOG502S3UM">
    <property type="taxonomic scope" value="Eukaryota"/>
</dbReference>
<gene>
    <name evidence="12" type="primary">LOC100182832</name>
</gene>
<feature type="compositionally biased region" description="Polar residues" evidence="10">
    <location>
        <begin position="152"/>
        <end position="213"/>
    </location>
</feature>
<dbReference type="KEGG" id="cin:100182832"/>
<evidence type="ECO:0000259" key="11">
    <source>
        <dbReference type="Pfam" id="PF15715"/>
    </source>
</evidence>
<protein>
    <recommendedName>
        <fullName evidence="3">PCNA-associated factor</fullName>
    </recommendedName>
    <alternativeName>
        <fullName evidence="8">PCNA-associated factor of 15 kDa</fullName>
    </alternativeName>
    <alternativeName>
        <fullName evidence="9">PCNA-clamp-associated factor</fullName>
    </alternativeName>
</protein>
<dbReference type="GO" id="GO:0051726">
    <property type="term" value="P:regulation of cell cycle"/>
    <property type="evidence" value="ECO:0007669"/>
    <property type="project" value="InterPro"/>
</dbReference>
<evidence type="ECO:0000256" key="8">
    <source>
        <dbReference type="ARBA" id="ARBA00030014"/>
    </source>
</evidence>
<evidence type="ECO:0000313" key="13">
    <source>
        <dbReference type="Proteomes" id="UP000008144"/>
    </source>
</evidence>
<reference evidence="12" key="2">
    <citation type="journal article" date="2008" name="Genome Biol.">
        <title>Improved genome assembly and evidence-based global gene model set for the chordate Ciona intestinalis: new insight into intron and operon populations.</title>
        <authorList>
            <person name="Satou Y."/>
            <person name="Mineta K."/>
            <person name="Ogasawara M."/>
            <person name="Sasakura Y."/>
            <person name="Shoguchi E."/>
            <person name="Ueno K."/>
            <person name="Yamada L."/>
            <person name="Matsumoto J."/>
            <person name="Wasserscheid J."/>
            <person name="Dewar K."/>
            <person name="Wiley G.B."/>
            <person name="Macmil S.L."/>
            <person name="Roe B.A."/>
            <person name="Zeller R.W."/>
            <person name="Hastings K.E."/>
            <person name="Lemaire P."/>
            <person name="Lindquist E."/>
            <person name="Endo T."/>
            <person name="Hotta K."/>
            <person name="Inaba K."/>
        </authorList>
    </citation>
    <scope>NUCLEOTIDE SEQUENCE [LARGE SCALE GENOMIC DNA]</scope>
    <source>
        <strain evidence="12">wild type</strain>
    </source>
</reference>
<evidence type="ECO:0000313" key="12">
    <source>
        <dbReference type="Ensembl" id="ENSCINP00000022769.2"/>
    </source>
</evidence>
<evidence type="ECO:0000256" key="1">
    <source>
        <dbReference type="ARBA" id="ARBA00004123"/>
    </source>
</evidence>
<dbReference type="InParanoid" id="A0A1W2WML0"/>
<evidence type="ECO:0000256" key="10">
    <source>
        <dbReference type="SAM" id="MobiDB-lite"/>
    </source>
</evidence>
<dbReference type="GeneTree" id="ENSGT00510000048252"/>
<reference evidence="12" key="3">
    <citation type="submission" date="2025-08" db="UniProtKB">
        <authorList>
            <consortium name="Ensembl"/>
        </authorList>
    </citation>
    <scope>IDENTIFICATION</scope>
</reference>
<dbReference type="InterPro" id="IPR031444">
    <property type="entry name" value="PCNA-AF_dom"/>
</dbReference>
<keyword evidence="6" id="KW-0234">DNA repair</keyword>
<reference evidence="12" key="4">
    <citation type="submission" date="2025-09" db="UniProtKB">
        <authorList>
            <consortium name="Ensembl"/>
        </authorList>
    </citation>
    <scope>IDENTIFICATION</scope>
</reference>
<accession>A0A1W2WML0</accession>
<evidence type="ECO:0000256" key="3">
    <source>
        <dbReference type="ARBA" id="ARBA00013777"/>
    </source>
</evidence>
<feature type="region of interest" description="Disordered" evidence="10">
    <location>
        <begin position="1"/>
        <end position="213"/>
    </location>
</feature>
<dbReference type="RefSeq" id="XP_002131342.1">
    <property type="nucleotide sequence ID" value="XM_002131306.5"/>
</dbReference>
<evidence type="ECO:0000256" key="6">
    <source>
        <dbReference type="ARBA" id="ARBA00023204"/>
    </source>
</evidence>
<keyword evidence="4" id="KW-0963">Cytoplasm</keyword>
<feature type="compositionally biased region" description="Low complexity" evidence="10">
    <location>
        <begin position="10"/>
        <end position="19"/>
    </location>
</feature>
<proteinExistence type="predicted"/>
<dbReference type="GO" id="GO:0003682">
    <property type="term" value="F:chromatin binding"/>
    <property type="evidence" value="ECO:0000318"/>
    <property type="project" value="GO_Central"/>
</dbReference>
<dbReference type="GO" id="GO:0019985">
    <property type="term" value="P:translesion synthesis"/>
    <property type="evidence" value="ECO:0000318"/>
    <property type="project" value="GO_Central"/>
</dbReference>
<feature type="domain" description="PCNA-associated factor histone-like" evidence="11">
    <location>
        <begin position="1"/>
        <end position="165"/>
    </location>
</feature>
<feature type="compositionally biased region" description="Polar residues" evidence="10">
    <location>
        <begin position="67"/>
        <end position="80"/>
    </location>
</feature>
<feature type="compositionally biased region" description="Basic and acidic residues" evidence="10">
    <location>
        <begin position="83"/>
        <end position="111"/>
    </location>
</feature>
<evidence type="ECO:0000256" key="7">
    <source>
        <dbReference type="ARBA" id="ARBA00023242"/>
    </source>
</evidence>
<keyword evidence="7" id="KW-0539">Nucleus</keyword>
<organism evidence="12 13">
    <name type="scientific">Ciona intestinalis</name>
    <name type="common">Transparent sea squirt</name>
    <name type="synonym">Ascidia intestinalis</name>
    <dbReference type="NCBI Taxonomy" id="7719"/>
    <lineage>
        <taxon>Eukaryota</taxon>
        <taxon>Metazoa</taxon>
        <taxon>Chordata</taxon>
        <taxon>Tunicata</taxon>
        <taxon>Ascidiacea</taxon>
        <taxon>Phlebobranchia</taxon>
        <taxon>Cionidae</taxon>
        <taxon>Ciona</taxon>
    </lineage>
</organism>
<dbReference type="EMBL" id="EAAA01002234">
    <property type="status" value="NOT_ANNOTATED_CDS"/>
    <property type="molecule type" value="Genomic_DNA"/>
</dbReference>
<evidence type="ECO:0000256" key="9">
    <source>
        <dbReference type="ARBA" id="ARBA00031186"/>
    </source>
</evidence>
<evidence type="ECO:0000256" key="2">
    <source>
        <dbReference type="ARBA" id="ARBA00004556"/>
    </source>
</evidence>
<dbReference type="GO" id="GO:0048471">
    <property type="term" value="C:perinuclear region of cytoplasm"/>
    <property type="evidence" value="ECO:0007669"/>
    <property type="project" value="UniProtKB-SubCell"/>
</dbReference>
<dbReference type="PANTHER" id="PTHR15679:SF8">
    <property type="entry name" value="PCNA-ASSOCIATED FACTOR"/>
    <property type="match status" value="1"/>
</dbReference>
<evidence type="ECO:0000256" key="5">
    <source>
        <dbReference type="ARBA" id="ARBA00022763"/>
    </source>
</evidence>
<dbReference type="Proteomes" id="UP000008144">
    <property type="component" value="Chromosome 5"/>
</dbReference>
<sequence>MVRTKATVNSAAFRASAAKAPRKNVAAPSRSSAFEIGSPAGKKNQSVGGNPVCQRPTPDWQKPIASFFTTKLPSAKSNGDTDLVEKLFEPVDKETPDEPEKMETSDDKENQNPEVSDEAGPSTSRPTKTKRRRILTIQESDSETEEVLSGEKPSTSGEKPSTSGEKPSTSGEKPSTSGEKPSTSGEKPSTSGEQPSTSGEQPSTSGETTIYFW</sequence>
<dbReference type="PANTHER" id="PTHR15679">
    <property type="entry name" value="PCNA-ASSOCIATED FACTOR"/>
    <property type="match status" value="1"/>
</dbReference>
<reference evidence="13" key="1">
    <citation type="journal article" date="2002" name="Science">
        <title>The draft genome of Ciona intestinalis: insights into chordate and vertebrate origins.</title>
        <authorList>
            <person name="Dehal P."/>
            <person name="Satou Y."/>
            <person name="Campbell R.K."/>
            <person name="Chapman J."/>
            <person name="Degnan B."/>
            <person name="De Tomaso A."/>
            <person name="Davidson B."/>
            <person name="Di Gregorio A."/>
            <person name="Gelpke M."/>
            <person name="Goodstein D.M."/>
            <person name="Harafuji N."/>
            <person name="Hastings K.E."/>
            <person name="Ho I."/>
            <person name="Hotta K."/>
            <person name="Huang W."/>
            <person name="Kawashima T."/>
            <person name="Lemaire P."/>
            <person name="Martinez D."/>
            <person name="Meinertzhagen I.A."/>
            <person name="Necula S."/>
            <person name="Nonaka M."/>
            <person name="Putnam N."/>
            <person name="Rash S."/>
            <person name="Saiga H."/>
            <person name="Satake M."/>
            <person name="Terry A."/>
            <person name="Yamada L."/>
            <person name="Wang H.G."/>
            <person name="Awazu S."/>
            <person name="Azumi K."/>
            <person name="Boore J."/>
            <person name="Branno M."/>
            <person name="Chin-Bow S."/>
            <person name="DeSantis R."/>
            <person name="Doyle S."/>
            <person name="Francino P."/>
            <person name="Keys D.N."/>
            <person name="Haga S."/>
            <person name="Hayashi H."/>
            <person name="Hino K."/>
            <person name="Imai K.S."/>
            <person name="Inaba K."/>
            <person name="Kano S."/>
            <person name="Kobayashi K."/>
            <person name="Kobayashi M."/>
            <person name="Lee B.I."/>
            <person name="Makabe K.W."/>
            <person name="Manohar C."/>
            <person name="Matassi G."/>
            <person name="Medina M."/>
            <person name="Mochizuki Y."/>
            <person name="Mount S."/>
            <person name="Morishita T."/>
            <person name="Miura S."/>
            <person name="Nakayama A."/>
            <person name="Nishizaka S."/>
            <person name="Nomoto H."/>
            <person name="Ohta F."/>
            <person name="Oishi K."/>
            <person name="Rigoutsos I."/>
            <person name="Sano M."/>
            <person name="Sasaki A."/>
            <person name="Sasakura Y."/>
            <person name="Shoguchi E."/>
            <person name="Shin-i T."/>
            <person name="Spagnuolo A."/>
            <person name="Stainier D."/>
            <person name="Suzuki M.M."/>
            <person name="Tassy O."/>
            <person name="Takatori N."/>
            <person name="Tokuoka M."/>
            <person name="Yagi K."/>
            <person name="Yoshizaki F."/>
            <person name="Wada S."/>
            <person name="Zhang C."/>
            <person name="Hyatt P.D."/>
            <person name="Larimer F."/>
            <person name="Detter C."/>
            <person name="Doggett N."/>
            <person name="Glavina T."/>
            <person name="Hawkins T."/>
            <person name="Richardson P."/>
            <person name="Lucas S."/>
            <person name="Kohara Y."/>
            <person name="Levine M."/>
            <person name="Satoh N."/>
            <person name="Rokhsar D.S."/>
        </authorList>
    </citation>
    <scope>NUCLEOTIDE SEQUENCE [LARGE SCALE GENOMIC DNA]</scope>
</reference>
<dbReference type="GO" id="GO:0005634">
    <property type="term" value="C:nucleus"/>
    <property type="evidence" value="ECO:0000318"/>
    <property type="project" value="GO_Central"/>
</dbReference>